<dbReference type="GO" id="GO:0004029">
    <property type="term" value="F:aldehyde dehydrogenase (NAD+) activity"/>
    <property type="evidence" value="ECO:0007669"/>
    <property type="project" value="TreeGrafter"/>
</dbReference>
<evidence type="ECO:0000259" key="1">
    <source>
        <dbReference type="Pfam" id="PF01370"/>
    </source>
</evidence>
<dbReference type="PANTHER" id="PTHR48079:SF6">
    <property type="entry name" value="NAD(P)-BINDING DOMAIN-CONTAINING PROTEIN-RELATED"/>
    <property type="match status" value="1"/>
</dbReference>
<proteinExistence type="predicted"/>
<sequence>MKVFVTGASGYIGQAVVRALTEHGHTVTALARGDAAARIVTALGAEVIPGGLTDLDVLRGAAAGADGVIHLAQHQGPDVAEVDLAAATAMQDGAGDRPYVHTGGVWIYGETDGLADEDAPLSPPPVVAWRLDNERRVLARAAEGGRPVLVMPGVVWGGASGLIEAFFTGPARDDGEVRYIGDGSNRWALVHVDDIAELYVLALGAEAGTRYAGVGDETPTVLEIAHAVSAAAGHPGKVASVTLARAREQMGPIADAFALDQRFSSARARTELGWKPVPRDVLAELSGH</sequence>
<gene>
    <name evidence="2" type="ORF">Pmi06nite_17260</name>
</gene>
<organism evidence="2 3">
    <name type="scientific">Planotetraspora mira</name>
    <dbReference type="NCBI Taxonomy" id="58121"/>
    <lineage>
        <taxon>Bacteria</taxon>
        <taxon>Bacillati</taxon>
        <taxon>Actinomycetota</taxon>
        <taxon>Actinomycetes</taxon>
        <taxon>Streptosporangiales</taxon>
        <taxon>Streptosporangiaceae</taxon>
        <taxon>Planotetraspora</taxon>
    </lineage>
</organism>
<dbReference type="EMBL" id="BOOO01000008">
    <property type="protein sequence ID" value="GII28284.1"/>
    <property type="molecule type" value="Genomic_DNA"/>
</dbReference>
<dbReference type="GO" id="GO:0005737">
    <property type="term" value="C:cytoplasm"/>
    <property type="evidence" value="ECO:0007669"/>
    <property type="project" value="TreeGrafter"/>
</dbReference>
<dbReference type="SUPFAM" id="SSF51735">
    <property type="entry name" value="NAD(P)-binding Rossmann-fold domains"/>
    <property type="match status" value="1"/>
</dbReference>
<evidence type="ECO:0000313" key="2">
    <source>
        <dbReference type="EMBL" id="GII28284.1"/>
    </source>
</evidence>
<dbReference type="RefSeq" id="WP_203952339.1">
    <property type="nucleotide sequence ID" value="NZ_BOOO01000008.1"/>
</dbReference>
<dbReference type="InterPro" id="IPR036291">
    <property type="entry name" value="NAD(P)-bd_dom_sf"/>
</dbReference>
<dbReference type="Pfam" id="PF01370">
    <property type="entry name" value="Epimerase"/>
    <property type="match status" value="1"/>
</dbReference>
<evidence type="ECO:0000313" key="3">
    <source>
        <dbReference type="Proteomes" id="UP000650628"/>
    </source>
</evidence>
<dbReference type="InterPro" id="IPR051783">
    <property type="entry name" value="NAD(P)-dependent_oxidoreduct"/>
</dbReference>
<dbReference type="InterPro" id="IPR001509">
    <property type="entry name" value="Epimerase_deHydtase"/>
</dbReference>
<comment type="caution">
    <text evidence="2">The sequence shown here is derived from an EMBL/GenBank/DDBJ whole genome shotgun (WGS) entry which is preliminary data.</text>
</comment>
<keyword evidence="3" id="KW-1185">Reference proteome</keyword>
<dbReference type="Gene3D" id="3.40.50.720">
    <property type="entry name" value="NAD(P)-binding Rossmann-like Domain"/>
    <property type="match status" value="1"/>
</dbReference>
<reference evidence="2 3" key="1">
    <citation type="submission" date="2021-01" db="EMBL/GenBank/DDBJ databases">
        <title>Whole genome shotgun sequence of Planotetraspora mira NBRC 15435.</title>
        <authorList>
            <person name="Komaki H."/>
            <person name="Tamura T."/>
        </authorList>
    </citation>
    <scope>NUCLEOTIDE SEQUENCE [LARGE SCALE GENOMIC DNA]</scope>
    <source>
        <strain evidence="2 3">NBRC 15435</strain>
    </source>
</reference>
<protein>
    <submittedName>
        <fullName evidence="2">NAD-dependent epimerase</fullName>
    </submittedName>
</protein>
<name>A0A8J3TLF7_9ACTN</name>
<feature type="domain" description="NAD-dependent epimerase/dehydratase" evidence="1">
    <location>
        <begin position="3"/>
        <end position="205"/>
    </location>
</feature>
<dbReference type="Proteomes" id="UP000650628">
    <property type="component" value="Unassembled WGS sequence"/>
</dbReference>
<dbReference type="PANTHER" id="PTHR48079">
    <property type="entry name" value="PROTEIN YEEZ"/>
    <property type="match status" value="1"/>
</dbReference>
<dbReference type="AlphaFoldDB" id="A0A8J3TLF7"/>
<accession>A0A8J3TLF7</accession>